<evidence type="ECO:0000256" key="7">
    <source>
        <dbReference type="SAM" id="MobiDB-lite"/>
    </source>
</evidence>
<accession>A0AA42CTY6</accession>
<feature type="transmembrane region" description="Helical" evidence="8">
    <location>
        <begin position="473"/>
        <end position="495"/>
    </location>
</feature>
<dbReference type="GO" id="GO:0017004">
    <property type="term" value="P:cytochrome complex assembly"/>
    <property type="evidence" value="ECO:0007669"/>
    <property type="project" value="UniProtKB-KW"/>
</dbReference>
<evidence type="ECO:0000313" key="11">
    <source>
        <dbReference type="Proteomes" id="UP001165678"/>
    </source>
</evidence>
<feature type="transmembrane region" description="Helical" evidence="8">
    <location>
        <begin position="378"/>
        <end position="407"/>
    </location>
</feature>
<comment type="subcellular location">
    <subcellularLocation>
        <location evidence="1">Cell membrane</location>
        <topology evidence="1">Multi-pass membrane protein</topology>
    </subcellularLocation>
</comment>
<evidence type="ECO:0000259" key="9">
    <source>
        <dbReference type="PROSITE" id="PS51352"/>
    </source>
</evidence>
<gene>
    <name evidence="10" type="primary">dsbD</name>
    <name evidence="10" type="ORF">OQ287_04800</name>
</gene>
<evidence type="ECO:0000256" key="1">
    <source>
        <dbReference type="ARBA" id="ARBA00004651"/>
    </source>
</evidence>
<dbReference type="InterPro" id="IPR013766">
    <property type="entry name" value="Thioredoxin_domain"/>
</dbReference>
<dbReference type="CDD" id="cd02953">
    <property type="entry name" value="DsbDgamma"/>
    <property type="match status" value="1"/>
</dbReference>
<feature type="transmembrane region" description="Helical" evidence="8">
    <location>
        <begin position="299"/>
        <end position="323"/>
    </location>
</feature>
<dbReference type="AlphaFoldDB" id="A0AA42CTY6"/>
<dbReference type="PROSITE" id="PS51257">
    <property type="entry name" value="PROKAR_LIPOPROTEIN"/>
    <property type="match status" value="1"/>
</dbReference>
<feature type="transmembrane region" description="Helical" evidence="8">
    <location>
        <begin position="443"/>
        <end position="461"/>
    </location>
</feature>
<dbReference type="PROSITE" id="PS51352">
    <property type="entry name" value="THIOREDOXIN_2"/>
    <property type="match status" value="1"/>
</dbReference>
<dbReference type="InterPro" id="IPR028250">
    <property type="entry name" value="DsbDN"/>
</dbReference>
<evidence type="ECO:0000313" key="10">
    <source>
        <dbReference type="EMBL" id="MCX2523551.1"/>
    </source>
</evidence>
<dbReference type="Pfam" id="PF02683">
    <property type="entry name" value="DsbD_TM"/>
    <property type="match status" value="1"/>
</dbReference>
<dbReference type="InterPro" id="IPR003834">
    <property type="entry name" value="Cyt_c_assmbl_TM_dom"/>
</dbReference>
<evidence type="ECO:0000256" key="4">
    <source>
        <dbReference type="ARBA" id="ARBA00022748"/>
    </source>
</evidence>
<feature type="compositionally biased region" description="Polar residues" evidence="7">
    <location>
        <begin position="189"/>
        <end position="199"/>
    </location>
</feature>
<evidence type="ECO:0000256" key="2">
    <source>
        <dbReference type="ARBA" id="ARBA00022475"/>
    </source>
</evidence>
<keyword evidence="2" id="KW-1003">Cell membrane</keyword>
<dbReference type="GO" id="GO:0047134">
    <property type="term" value="F:protein-disulfide reductase [NAD(P)H] activity"/>
    <property type="evidence" value="ECO:0007669"/>
    <property type="project" value="UniProtKB-EC"/>
</dbReference>
<dbReference type="EC" id="1.8.1.8" evidence="10"/>
<dbReference type="SUPFAM" id="SSF52833">
    <property type="entry name" value="Thioredoxin-like"/>
    <property type="match status" value="1"/>
</dbReference>
<dbReference type="Gene3D" id="2.60.40.1250">
    <property type="entry name" value="Thiol:disulfide interchange protein DsbD, N-terminal domain"/>
    <property type="match status" value="1"/>
</dbReference>
<keyword evidence="6 8" id="KW-0472">Membrane</keyword>
<comment type="caution">
    <text evidence="10">The sequence shown here is derived from an EMBL/GenBank/DDBJ whole genome shotgun (WGS) entry which is preliminary data.</text>
</comment>
<dbReference type="Gene3D" id="3.40.30.10">
    <property type="entry name" value="Glutaredoxin"/>
    <property type="match status" value="1"/>
</dbReference>
<proteinExistence type="predicted"/>
<keyword evidence="10" id="KW-0560">Oxidoreductase</keyword>
<evidence type="ECO:0000256" key="5">
    <source>
        <dbReference type="ARBA" id="ARBA00022989"/>
    </source>
</evidence>
<evidence type="ECO:0000256" key="8">
    <source>
        <dbReference type="SAM" id="Phobius"/>
    </source>
</evidence>
<feature type="transmembrane region" description="Helical" evidence="8">
    <location>
        <begin position="419"/>
        <end position="437"/>
    </location>
</feature>
<dbReference type="GO" id="GO:0045454">
    <property type="term" value="P:cell redox homeostasis"/>
    <property type="evidence" value="ECO:0007669"/>
    <property type="project" value="TreeGrafter"/>
</dbReference>
<dbReference type="SUPFAM" id="SSF74863">
    <property type="entry name" value="Thiol:disulfide interchange protein DsbD, N-terminal domain (DsbD-alpha)"/>
    <property type="match status" value="1"/>
</dbReference>
<dbReference type="Pfam" id="PF11412">
    <property type="entry name" value="DsbD_N"/>
    <property type="match status" value="1"/>
</dbReference>
<dbReference type="NCBIfam" id="NF001419">
    <property type="entry name" value="PRK00293.1"/>
    <property type="match status" value="1"/>
</dbReference>
<dbReference type="PANTHER" id="PTHR32234:SF0">
    <property type="entry name" value="THIOL:DISULFIDE INTERCHANGE PROTEIN DSBD"/>
    <property type="match status" value="1"/>
</dbReference>
<feature type="domain" description="Thioredoxin" evidence="9">
    <location>
        <begin position="506"/>
        <end position="639"/>
    </location>
</feature>
<dbReference type="RefSeq" id="WP_265895725.1">
    <property type="nucleotide sequence ID" value="NZ_JAPIVE010000001.1"/>
</dbReference>
<sequence length="640" mass="68382">MVRTVLRILQRRADTGVPAPSPVMTQILASCLLLLTLLSSLSAQAGLFDGNTTRSPLPGQHSEATAFLPVDQAFSPSAWVDQGRLFVRFTNADGYYLYKRQFAFDSKTDGVTLGSLDLPAGTPKHDDYLGDIVAYYHDVTVSAPIRSIDGPLPETLSLVVHYQGCADAGLCYPPETRTLTVDTGGDSPLNASPQASTDRYTVRSEPATQGIEPPDNAPRLWSFGLYFLAGLGLTFTPCVLPMLPILASLIAGRQSTRRRALSLSSSYVTGMVLTYTVLGILLGLFGASLNLQARLQSPWVLGTFSLLFVIFALWLLDLVRVRLPGRWQQRTDQWQTRLHAGGPLGLAGAGALSTLVVSPCISAPLAGIMLYLSATADVWQGALALGLLGAGMGLPLIIATTLGAHLLPRSGAWMQTVKHGFAILMLGMAIWLSARWLPGTISMALWGILALMSAVTLWVSSAPASDPARPRRIITLVAAMTLGLYGSSALLGALAGGSSPLMPLAPFTSEQTPRASSPATLTFTTVTNQSELQAALEKAGQQGKKAMVDVYADWCISCQAMEHELFPAPPIHASLKQLALIRLDVTDNSLASRKLLKELGLFGPPGLLFYDGKREIKSARLIGEPEAARLQQALEQVLAD</sequence>
<keyword evidence="5 8" id="KW-1133">Transmembrane helix</keyword>
<protein>
    <submittedName>
        <fullName evidence="10">Protein-disulfide reductase DsbD</fullName>
        <ecNumber evidence="10">1.8.1.8</ecNumber>
    </submittedName>
</protein>
<feature type="region of interest" description="Disordered" evidence="7">
    <location>
        <begin position="181"/>
        <end position="200"/>
    </location>
</feature>
<evidence type="ECO:0000256" key="6">
    <source>
        <dbReference type="ARBA" id="ARBA00023136"/>
    </source>
</evidence>
<dbReference type="PANTHER" id="PTHR32234">
    <property type="entry name" value="THIOL:DISULFIDE INTERCHANGE PROTEIN DSBD"/>
    <property type="match status" value="1"/>
</dbReference>
<organism evidence="10 11">
    <name type="scientific">Larsenimonas rhizosphaerae</name>
    <dbReference type="NCBI Taxonomy" id="2944682"/>
    <lineage>
        <taxon>Bacteria</taxon>
        <taxon>Pseudomonadati</taxon>
        <taxon>Pseudomonadota</taxon>
        <taxon>Gammaproteobacteria</taxon>
        <taxon>Oceanospirillales</taxon>
        <taxon>Halomonadaceae</taxon>
        <taxon>Larsenimonas</taxon>
    </lineage>
</organism>
<name>A0AA42CTY6_9GAMM</name>
<dbReference type="Pfam" id="PF13899">
    <property type="entry name" value="Thioredoxin_7"/>
    <property type="match status" value="1"/>
</dbReference>
<dbReference type="InterPro" id="IPR035671">
    <property type="entry name" value="DsbD_gamma"/>
</dbReference>
<feature type="transmembrane region" description="Helical" evidence="8">
    <location>
        <begin position="267"/>
        <end position="287"/>
    </location>
</feature>
<feature type="transmembrane region" description="Helical" evidence="8">
    <location>
        <begin position="223"/>
        <end position="246"/>
    </location>
</feature>
<dbReference type="InterPro" id="IPR036249">
    <property type="entry name" value="Thioredoxin-like_sf"/>
</dbReference>
<evidence type="ECO:0000256" key="3">
    <source>
        <dbReference type="ARBA" id="ARBA00022692"/>
    </source>
</evidence>
<keyword evidence="4" id="KW-0201">Cytochrome c-type biogenesis</keyword>
<dbReference type="GO" id="GO:0005886">
    <property type="term" value="C:plasma membrane"/>
    <property type="evidence" value="ECO:0007669"/>
    <property type="project" value="UniProtKB-SubCell"/>
</dbReference>
<dbReference type="Proteomes" id="UP001165678">
    <property type="component" value="Unassembled WGS sequence"/>
</dbReference>
<keyword evidence="3 8" id="KW-0812">Transmembrane</keyword>
<feature type="transmembrane region" description="Helical" evidence="8">
    <location>
        <begin position="344"/>
        <end position="372"/>
    </location>
</feature>
<reference evidence="10" key="1">
    <citation type="submission" date="2022-11" db="EMBL/GenBank/DDBJ databases">
        <title>Larsenimonas rhizosphaerae sp. nov., isolated from a tidal mudflat.</title>
        <authorList>
            <person name="Lee S.D."/>
            <person name="Kim I.S."/>
        </authorList>
    </citation>
    <scope>NUCLEOTIDE SEQUENCE</scope>
    <source>
        <strain evidence="10">GH2-1</strain>
    </source>
</reference>
<dbReference type="InterPro" id="IPR036929">
    <property type="entry name" value="DsbDN_sf"/>
</dbReference>
<keyword evidence="11" id="KW-1185">Reference proteome</keyword>
<dbReference type="EMBL" id="JAPIVE010000001">
    <property type="protein sequence ID" value="MCX2523551.1"/>
    <property type="molecule type" value="Genomic_DNA"/>
</dbReference>